<comment type="caution">
    <text evidence="1">The sequence shown here is derived from an EMBL/GenBank/DDBJ whole genome shotgun (WGS) entry which is preliminary data.</text>
</comment>
<proteinExistence type="predicted"/>
<protein>
    <submittedName>
        <fullName evidence="1">Uncharacterized protein</fullName>
    </submittedName>
</protein>
<reference evidence="1 2" key="1">
    <citation type="journal article" date="2022" name="Hortic Res">
        <title>A haplotype resolved chromosomal level avocado genome allows analysis of novel avocado genes.</title>
        <authorList>
            <person name="Nath O."/>
            <person name="Fletcher S.J."/>
            <person name="Hayward A."/>
            <person name="Shaw L.M."/>
            <person name="Masouleh A.K."/>
            <person name="Furtado A."/>
            <person name="Henry R.J."/>
            <person name="Mitter N."/>
        </authorList>
    </citation>
    <scope>NUCLEOTIDE SEQUENCE [LARGE SCALE GENOMIC DNA]</scope>
    <source>
        <strain evidence="2">cv. Hass</strain>
    </source>
</reference>
<keyword evidence="2" id="KW-1185">Reference proteome</keyword>
<sequence>MVAVFLTSLHILFPGSLHRLLSPFHIKVTTESEKALSVSCLSNDTIVHSDTRLGGVQGTTARTKSEVETKKTERFQDQQAGYCSKNKQEILMPRIIASEEEDVPVALEESYSCNYIVVFDPLYGSSNIDAALSTGKEVRSQCLPTRQQPIGGRLLHVLQLCNIRPLHRQRCFRLSLSTYPMYGEFVLNQENSQIPKPGKIYAFNEGNYLLWDEKLRKYMDALKDPGPSGKQWRN</sequence>
<dbReference type="Proteomes" id="UP001234297">
    <property type="component" value="Chromosome 7"/>
</dbReference>
<name>A0ACC2LEE5_PERAE</name>
<gene>
    <name evidence="1" type="ORF">MRB53_025162</name>
</gene>
<evidence type="ECO:0000313" key="2">
    <source>
        <dbReference type="Proteomes" id="UP001234297"/>
    </source>
</evidence>
<dbReference type="EMBL" id="CM056815">
    <property type="protein sequence ID" value="KAJ8631839.1"/>
    <property type="molecule type" value="Genomic_DNA"/>
</dbReference>
<accession>A0ACC2LEE5</accession>
<evidence type="ECO:0000313" key="1">
    <source>
        <dbReference type="EMBL" id="KAJ8631839.1"/>
    </source>
</evidence>
<organism evidence="1 2">
    <name type="scientific">Persea americana</name>
    <name type="common">Avocado</name>
    <dbReference type="NCBI Taxonomy" id="3435"/>
    <lineage>
        <taxon>Eukaryota</taxon>
        <taxon>Viridiplantae</taxon>
        <taxon>Streptophyta</taxon>
        <taxon>Embryophyta</taxon>
        <taxon>Tracheophyta</taxon>
        <taxon>Spermatophyta</taxon>
        <taxon>Magnoliopsida</taxon>
        <taxon>Magnoliidae</taxon>
        <taxon>Laurales</taxon>
        <taxon>Lauraceae</taxon>
        <taxon>Persea</taxon>
    </lineage>
</organism>